<evidence type="ECO:0000256" key="1">
    <source>
        <dbReference type="SAM" id="MobiDB-lite"/>
    </source>
</evidence>
<evidence type="ECO:0000313" key="4">
    <source>
        <dbReference type="Proteomes" id="UP001597301"/>
    </source>
</evidence>
<protein>
    <submittedName>
        <fullName evidence="3">Stage VI sporulation protein D</fullName>
    </submittedName>
</protein>
<keyword evidence="4" id="KW-1185">Reference proteome</keyword>
<feature type="region of interest" description="Disordered" evidence="1">
    <location>
        <begin position="266"/>
        <end position="308"/>
    </location>
</feature>
<feature type="compositionally biased region" description="Low complexity" evidence="1">
    <location>
        <begin position="268"/>
        <end position="290"/>
    </location>
</feature>
<dbReference type="SMART" id="SM00257">
    <property type="entry name" value="LysM"/>
    <property type="match status" value="1"/>
</dbReference>
<feature type="region of interest" description="Disordered" evidence="1">
    <location>
        <begin position="143"/>
        <end position="246"/>
    </location>
</feature>
<accession>A0ABW4KBP0</accession>
<gene>
    <name evidence="3" type="primary">spoVID</name>
    <name evidence="3" type="ORF">ACFSCZ_02340</name>
</gene>
<feature type="compositionally biased region" description="Basic and acidic residues" evidence="1">
    <location>
        <begin position="225"/>
        <end position="235"/>
    </location>
</feature>
<dbReference type="InterPro" id="IPR018392">
    <property type="entry name" value="LysM"/>
</dbReference>
<dbReference type="PANTHER" id="PTHR33734:SF36">
    <property type="entry name" value="STAGE VI SPORULATION PROTEIN D"/>
    <property type="match status" value="1"/>
</dbReference>
<dbReference type="Pfam" id="PF20918">
    <property type="entry name" value="SPOCS_spoVID-N"/>
    <property type="match status" value="1"/>
</dbReference>
<dbReference type="EMBL" id="JBHUEO010000004">
    <property type="protein sequence ID" value="MFD1705587.1"/>
    <property type="molecule type" value="Genomic_DNA"/>
</dbReference>
<proteinExistence type="predicted"/>
<dbReference type="NCBIfam" id="TIGR02907">
    <property type="entry name" value="spore_VI_D"/>
    <property type="match status" value="1"/>
</dbReference>
<dbReference type="SUPFAM" id="SSF54106">
    <property type="entry name" value="LysM domain"/>
    <property type="match status" value="1"/>
</dbReference>
<dbReference type="CDD" id="cd00118">
    <property type="entry name" value="LysM"/>
    <property type="match status" value="1"/>
</dbReference>
<feature type="compositionally biased region" description="Basic and acidic residues" evidence="1">
    <location>
        <begin position="196"/>
        <end position="209"/>
    </location>
</feature>
<dbReference type="Gene3D" id="3.10.350.10">
    <property type="entry name" value="LysM domain"/>
    <property type="match status" value="1"/>
</dbReference>
<dbReference type="RefSeq" id="WP_380772125.1">
    <property type="nucleotide sequence ID" value="NZ_JBHUEO010000004.1"/>
</dbReference>
<name>A0ABW4KBP0_9BACI</name>
<sequence>MSDSQQSSIKFSLEESVLFKNGQEVDELISISLDPDISILEEDSFVMLRGSLNLAGEYKRTVSEEEPSEDDAPKGRYVQQVEDRDDGECGFLHQFPVDITIPKDRVPSSDDIFVEVQSFDYHLPESSRLMIEADVHIYGLQGEEEEQDTQDTEERDHEELGAVEKSEEAPILAEQRNEAEDEGESTVEVELEEYKEEPIQELVERHGEKENEDDLYTAFSAEARASQEKGSKGEHPFQSMPFPNLPEIDMNEVADRLKGFFQKAVMESPSASSHSPSADKAVAESSSHASSSKEKESSEVKPKKKKGKYHSMSFADFFARKEDEISAKLKVRLVQDGDSLDGIADKYGVSVQQILRANQLDPGQEVYEGQVLYIPEKAAYRK</sequence>
<organism evidence="3 4">
    <name type="scientific">Siminovitchia sediminis</name>
    <dbReference type="NCBI Taxonomy" id="1274353"/>
    <lineage>
        <taxon>Bacteria</taxon>
        <taxon>Bacillati</taxon>
        <taxon>Bacillota</taxon>
        <taxon>Bacilli</taxon>
        <taxon>Bacillales</taxon>
        <taxon>Bacillaceae</taxon>
        <taxon>Siminovitchia</taxon>
    </lineage>
</organism>
<feature type="compositionally biased region" description="Basic and acidic residues" evidence="1">
    <location>
        <begin position="152"/>
        <end position="168"/>
    </location>
</feature>
<feature type="compositionally biased region" description="Acidic residues" evidence="1">
    <location>
        <begin position="179"/>
        <end position="195"/>
    </location>
</feature>
<evidence type="ECO:0000259" key="2">
    <source>
        <dbReference type="PROSITE" id="PS51782"/>
    </source>
</evidence>
<dbReference type="Pfam" id="PF01476">
    <property type="entry name" value="LysM"/>
    <property type="match status" value="1"/>
</dbReference>
<comment type="caution">
    <text evidence="3">The sequence shown here is derived from an EMBL/GenBank/DDBJ whole genome shotgun (WGS) entry which is preliminary data.</text>
</comment>
<dbReference type="InterPro" id="IPR048862">
    <property type="entry name" value="SPOCS_spoVID_N"/>
</dbReference>
<feature type="compositionally biased region" description="Basic and acidic residues" evidence="1">
    <location>
        <begin position="291"/>
        <end position="301"/>
    </location>
</feature>
<dbReference type="InterPro" id="IPR036779">
    <property type="entry name" value="LysM_dom_sf"/>
</dbReference>
<evidence type="ECO:0000313" key="3">
    <source>
        <dbReference type="EMBL" id="MFD1705587.1"/>
    </source>
</evidence>
<dbReference type="PANTHER" id="PTHR33734">
    <property type="entry name" value="LYSM DOMAIN-CONTAINING GPI-ANCHORED PROTEIN 2"/>
    <property type="match status" value="1"/>
</dbReference>
<reference evidence="4" key="1">
    <citation type="journal article" date="2019" name="Int. J. Syst. Evol. Microbiol.">
        <title>The Global Catalogue of Microorganisms (GCM) 10K type strain sequencing project: providing services to taxonomists for standard genome sequencing and annotation.</title>
        <authorList>
            <consortium name="The Broad Institute Genomics Platform"/>
            <consortium name="The Broad Institute Genome Sequencing Center for Infectious Disease"/>
            <person name="Wu L."/>
            <person name="Ma J."/>
        </authorList>
    </citation>
    <scope>NUCLEOTIDE SEQUENCE [LARGE SCALE GENOMIC DNA]</scope>
    <source>
        <strain evidence="4">CGMCC 1.12295</strain>
    </source>
</reference>
<dbReference type="Proteomes" id="UP001597301">
    <property type="component" value="Unassembled WGS sequence"/>
</dbReference>
<feature type="domain" description="LysM" evidence="2">
    <location>
        <begin position="330"/>
        <end position="374"/>
    </location>
</feature>
<dbReference type="InterPro" id="IPR014256">
    <property type="entry name" value="Spore_VI_D"/>
</dbReference>
<dbReference type="PROSITE" id="PS51782">
    <property type="entry name" value="LYSM"/>
    <property type="match status" value="1"/>
</dbReference>